<feature type="chain" id="PRO_5045979641" description="Transglycosylase SLT domain-containing protein" evidence="2">
    <location>
        <begin position="30"/>
        <end position="397"/>
    </location>
</feature>
<evidence type="ECO:0000313" key="5">
    <source>
        <dbReference type="Proteomes" id="UP001499979"/>
    </source>
</evidence>
<keyword evidence="5" id="KW-1185">Reference proteome</keyword>
<accession>A0ABN1UCH9</accession>
<sequence length="397" mass="40140">MSNARFGRGHRAMALVPLAVLSAAWTASIAGVSATTASASAEPETLLPDGSTVPTQAIEAPASVSSSGGVAPGVHGDPGTAVATASTSGIPAAALAAYQRAETVINSADKGCHLSWQLIAAIGRVESDHGRTNGNSLDAQGVARPGIFGPALDGTHGTSRIADTDAGQYDADAKFDRAIGPMQFIPSTWSVVGVDADGDGKRNPQDIDDAALATAVYLCSGDDDLSSASGQRASVYRYNHSQSYVDLVLSIMHAYLQGEFTSVPNGTTSAGYLVPAEHQPAPKGPKKHHHHAQPHGQQSNGSGPSSTPTEPPTEQPTAPATPGGGGGNGGTGGGGGVGGTGVHVTVPPLPSTSVSPVDEVLTHAQAIAQCTLDGFVDNPLVNDDDFDQCVYDYTHKG</sequence>
<feature type="region of interest" description="Disordered" evidence="1">
    <location>
        <begin position="271"/>
        <end position="351"/>
    </location>
</feature>
<evidence type="ECO:0000313" key="4">
    <source>
        <dbReference type="EMBL" id="GAA1135383.1"/>
    </source>
</evidence>
<protein>
    <recommendedName>
        <fullName evidence="3">Transglycosylase SLT domain-containing protein</fullName>
    </recommendedName>
</protein>
<dbReference type="InterPro" id="IPR043426">
    <property type="entry name" value="MltB-like"/>
</dbReference>
<evidence type="ECO:0000259" key="3">
    <source>
        <dbReference type="Pfam" id="PF13406"/>
    </source>
</evidence>
<evidence type="ECO:0000256" key="1">
    <source>
        <dbReference type="SAM" id="MobiDB-lite"/>
    </source>
</evidence>
<dbReference type="InterPro" id="IPR031304">
    <property type="entry name" value="SLT_2"/>
</dbReference>
<feature type="region of interest" description="Disordered" evidence="1">
    <location>
        <begin position="61"/>
        <end position="82"/>
    </location>
</feature>
<feature type="compositionally biased region" description="Basic residues" evidence="1">
    <location>
        <begin position="284"/>
        <end position="293"/>
    </location>
</feature>
<feature type="domain" description="Transglycosylase SLT" evidence="3">
    <location>
        <begin position="178"/>
        <end position="218"/>
    </location>
</feature>
<dbReference type="InterPro" id="IPR023346">
    <property type="entry name" value="Lysozyme-like_dom_sf"/>
</dbReference>
<keyword evidence="2" id="KW-0732">Signal</keyword>
<dbReference type="CDD" id="cd13399">
    <property type="entry name" value="Slt35-like"/>
    <property type="match status" value="1"/>
</dbReference>
<name>A0ABN1UCH9_9ACTN</name>
<feature type="compositionally biased region" description="Low complexity" evidence="1">
    <location>
        <begin position="294"/>
        <end position="308"/>
    </location>
</feature>
<feature type="compositionally biased region" description="Low complexity" evidence="1">
    <location>
        <begin position="342"/>
        <end position="351"/>
    </location>
</feature>
<comment type="caution">
    <text evidence="4">The sequence shown here is derived from an EMBL/GenBank/DDBJ whole genome shotgun (WGS) entry which is preliminary data.</text>
</comment>
<proteinExistence type="predicted"/>
<dbReference type="Pfam" id="PF13406">
    <property type="entry name" value="SLT_2"/>
    <property type="match status" value="1"/>
</dbReference>
<dbReference type="PANTHER" id="PTHR30163:SF8">
    <property type="entry name" value="LYTIC MUREIN TRANSGLYCOSYLASE"/>
    <property type="match status" value="1"/>
</dbReference>
<organism evidence="4 5">
    <name type="scientific">Nocardioides aquiterrae</name>
    <dbReference type="NCBI Taxonomy" id="203799"/>
    <lineage>
        <taxon>Bacteria</taxon>
        <taxon>Bacillati</taxon>
        <taxon>Actinomycetota</taxon>
        <taxon>Actinomycetes</taxon>
        <taxon>Propionibacteriales</taxon>
        <taxon>Nocardioidaceae</taxon>
        <taxon>Nocardioides</taxon>
    </lineage>
</organism>
<dbReference type="PANTHER" id="PTHR30163">
    <property type="entry name" value="MEMBRANE-BOUND LYTIC MUREIN TRANSGLYCOSYLASE B"/>
    <property type="match status" value="1"/>
</dbReference>
<evidence type="ECO:0000256" key="2">
    <source>
        <dbReference type="SAM" id="SignalP"/>
    </source>
</evidence>
<dbReference type="Proteomes" id="UP001499979">
    <property type="component" value="Unassembled WGS sequence"/>
</dbReference>
<dbReference type="SUPFAM" id="SSF53955">
    <property type="entry name" value="Lysozyme-like"/>
    <property type="match status" value="1"/>
</dbReference>
<feature type="compositionally biased region" description="Low complexity" evidence="1">
    <location>
        <begin position="61"/>
        <end position="74"/>
    </location>
</feature>
<reference evidence="4 5" key="1">
    <citation type="journal article" date="2019" name="Int. J. Syst. Evol. Microbiol.">
        <title>The Global Catalogue of Microorganisms (GCM) 10K type strain sequencing project: providing services to taxonomists for standard genome sequencing and annotation.</title>
        <authorList>
            <consortium name="The Broad Institute Genomics Platform"/>
            <consortium name="The Broad Institute Genome Sequencing Center for Infectious Disease"/>
            <person name="Wu L."/>
            <person name="Ma J."/>
        </authorList>
    </citation>
    <scope>NUCLEOTIDE SEQUENCE [LARGE SCALE GENOMIC DNA]</scope>
    <source>
        <strain evidence="4 5">JCM 11813</strain>
    </source>
</reference>
<dbReference type="Gene3D" id="1.10.530.10">
    <property type="match status" value="1"/>
</dbReference>
<dbReference type="EMBL" id="BAAAJE010000006">
    <property type="protein sequence ID" value="GAA1135383.1"/>
    <property type="molecule type" value="Genomic_DNA"/>
</dbReference>
<gene>
    <name evidence="4" type="ORF">GCM10009606_14540</name>
</gene>
<feature type="compositionally biased region" description="Gly residues" evidence="1">
    <location>
        <begin position="322"/>
        <end position="341"/>
    </location>
</feature>
<feature type="signal peptide" evidence="2">
    <location>
        <begin position="1"/>
        <end position="29"/>
    </location>
</feature>